<evidence type="ECO:0000313" key="1">
    <source>
        <dbReference type="EMBL" id="MBA6149640.1"/>
    </source>
</evidence>
<comment type="caution">
    <text evidence="1">The sequence shown here is derived from an EMBL/GenBank/DDBJ whole genome shotgun (WGS) entry which is preliminary data.</text>
</comment>
<reference evidence="1 2" key="1">
    <citation type="submission" date="2020-07" db="EMBL/GenBank/DDBJ databases">
        <title>Diversity of carbapenemase encoding genes among Pseudomonas putida group clinical isolates in a tertiary Brazilian hospital.</title>
        <authorList>
            <person name="Alberto-Lei F."/>
            <person name="Nodari C.S."/>
            <person name="Streling A.P."/>
            <person name="Paulino J.T."/>
            <person name="Bessa-Neto F.O."/>
            <person name="Cayo R."/>
            <person name="Gales A.C."/>
        </authorList>
    </citation>
    <scope>NUCLEOTIDE SEQUENCE [LARGE SCALE GENOMIC DNA]</scope>
    <source>
        <strain evidence="1 2">11213</strain>
    </source>
</reference>
<sequence>MQVLQAFTDELSFRLARVLRSNLASGIQCQLEMTARHEIVVRILWRESHGIALDGLVHI</sequence>
<dbReference type="RefSeq" id="WP_182336975.1">
    <property type="nucleotide sequence ID" value="NZ_JACGDA010000048.1"/>
</dbReference>
<dbReference type="EMBL" id="JACGDA010000048">
    <property type="protein sequence ID" value="MBA6149640.1"/>
    <property type="molecule type" value="Genomic_DNA"/>
</dbReference>
<gene>
    <name evidence="1" type="ORF">H4C15_19350</name>
</gene>
<organism evidence="1 2">
    <name type="scientific">Pseudomonas juntendi</name>
    <dbReference type="NCBI Taxonomy" id="2666183"/>
    <lineage>
        <taxon>Bacteria</taxon>
        <taxon>Pseudomonadati</taxon>
        <taxon>Pseudomonadota</taxon>
        <taxon>Gammaproteobacteria</taxon>
        <taxon>Pseudomonadales</taxon>
        <taxon>Pseudomonadaceae</taxon>
        <taxon>Pseudomonas</taxon>
    </lineage>
</organism>
<accession>A0A7W2LYX1</accession>
<protein>
    <submittedName>
        <fullName evidence="1">Uncharacterized protein</fullName>
    </submittedName>
</protein>
<proteinExistence type="predicted"/>
<dbReference type="Proteomes" id="UP000577346">
    <property type="component" value="Unassembled WGS sequence"/>
</dbReference>
<name>A0A7W2LYX1_9PSED</name>
<evidence type="ECO:0000313" key="2">
    <source>
        <dbReference type="Proteomes" id="UP000577346"/>
    </source>
</evidence>
<dbReference type="AlphaFoldDB" id="A0A7W2LYX1"/>